<evidence type="ECO:0000313" key="3">
    <source>
        <dbReference type="EMBL" id="NNH04152.1"/>
    </source>
</evidence>
<dbReference type="EMBL" id="JABEMB010000012">
    <property type="protein sequence ID" value="NNH04152.1"/>
    <property type="molecule type" value="Genomic_DNA"/>
</dbReference>
<dbReference type="Proteomes" id="UP000543598">
    <property type="component" value="Unassembled WGS sequence"/>
</dbReference>
<evidence type="ECO:0000256" key="1">
    <source>
        <dbReference type="SAM" id="MobiDB-lite"/>
    </source>
</evidence>
<dbReference type="AlphaFoldDB" id="A0A7Y2Q1B1"/>
<reference evidence="3 4" key="1">
    <citation type="submission" date="2020-05" db="EMBL/GenBank/DDBJ databases">
        <title>MicrobeNet Type strains.</title>
        <authorList>
            <person name="Nicholson A.C."/>
        </authorList>
    </citation>
    <scope>NUCLEOTIDE SEQUENCE [LARGE SCALE GENOMIC DNA]</scope>
    <source>
        <strain evidence="3 4">JCM 14282</strain>
    </source>
</reference>
<accession>A0A7Y2Q1B1</accession>
<name>A0A7Y2Q1B1_9MICO</name>
<feature type="domain" description="CinA C-terminal" evidence="2">
    <location>
        <begin position="42"/>
        <end position="191"/>
    </location>
</feature>
<sequence>MTPLKPHAPDFPDDADITQPSSRRADAESATPFAPAVDAVRLLERLGELAWTVGVAESLTGGLVIASLIGVPGASSVVRGGVVAYATEVKHTMLGVDETLLQAHGAVHPRVARQMADGVRARLGVDGTPCDVGIATTGIAGPDSPDGQPVGTVHIAVATPLGTRVESLELAGTRDEIRTEAVRRALRLALDAL</sequence>
<organism evidence="3 4">
    <name type="scientific">Microbacterium ulmi</name>
    <dbReference type="NCBI Taxonomy" id="179095"/>
    <lineage>
        <taxon>Bacteria</taxon>
        <taxon>Bacillati</taxon>
        <taxon>Actinomycetota</taxon>
        <taxon>Actinomycetes</taxon>
        <taxon>Micrococcales</taxon>
        <taxon>Microbacteriaceae</taxon>
        <taxon>Microbacterium</taxon>
    </lineage>
</organism>
<dbReference type="Pfam" id="PF02464">
    <property type="entry name" value="CinA"/>
    <property type="match status" value="1"/>
</dbReference>
<dbReference type="SUPFAM" id="SSF142433">
    <property type="entry name" value="CinA-like"/>
    <property type="match status" value="1"/>
</dbReference>
<comment type="caution">
    <text evidence="3">The sequence shown here is derived from an EMBL/GenBank/DDBJ whole genome shotgun (WGS) entry which is preliminary data.</text>
</comment>
<keyword evidence="4" id="KW-1185">Reference proteome</keyword>
<protein>
    <submittedName>
        <fullName evidence="3">CinA family protein</fullName>
    </submittedName>
</protein>
<proteinExistence type="predicted"/>
<evidence type="ECO:0000313" key="4">
    <source>
        <dbReference type="Proteomes" id="UP000543598"/>
    </source>
</evidence>
<feature type="region of interest" description="Disordered" evidence="1">
    <location>
        <begin position="1"/>
        <end position="30"/>
    </location>
</feature>
<dbReference type="Gene3D" id="3.90.950.20">
    <property type="entry name" value="CinA-like"/>
    <property type="match status" value="1"/>
</dbReference>
<gene>
    <name evidence="3" type="ORF">HLA99_09850</name>
</gene>
<dbReference type="InterPro" id="IPR008136">
    <property type="entry name" value="CinA_C"/>
</dbReference>
<dbReference type="NCBIfam" id="TIGR00199">
    <property type="entry name" value="PncC_domain"/>
    <property type="match status" value="1"/>
</dbReference>
<dbReference type="RefSeq" id="WP_167039349.1">
    <property type="nucleotide sequence ID" value="NZ_BAAANA010000001.1"/>
</dbReference>
<dbReference type="InterPro" id="IPR036653">
    <property type="entry name" value="CinA-like_C"/>
</dbReference>
<evidence type="ECO:0000259" key="2">
    <source>
        <dbReference type="Pfam" id="PF02464"/>
    </source>
</evidence>